<dbReference type="InterPro" id="IPR029071">
    <property type="entry name" value="Ubiquitin-like_domsf"/>
</dbReference>
<feature type="domain" description="Myb-like" evidence="3">
    <location>
        <begin position="407"/>
        <end position="462"/>
    </location>
</feature>
<dbReference type="EMBL" id="HBDZ01009839">
    <property type="protein sequence ID" value="CAD8242226.1"/>
    <property type="molecule type" value="Transcribed_RNA"/>
</dbReference>
<feature type="region of interest" description="Disordered" evidence="1">
    <location>
        <begin position="1"/>
        <end position="67"/>
    </location>
</feature>
<sequence length="507" mass="56966">MVVKKAKIAATVDSPQKSTATTAAKPEKKVKKDKPKKAKKIKDPNTPVSKGGRPEKIKAPETIEEPPMDFVPLLEAGMPDLKKHFEHVFKKAPTSSNAEWMRNKLKKAYEAAGIAVKGDPSKRPMKKPKADKPPKEKKEKKPKEPKEKKAAAKKDKKDGEKKEKKPRKPKKDSDGPKKPQGRPVKIFIPENVPSPPDELPHPLHCNIKELRQHFQHIFNMTTNSGNAKWLKKKLCHAYKYDPEVVPPLPPHLANKPVRMARTPKEKKDKKDKKEGSAATPGKRQAITVTIKCDKIEDESLKKFQIKIRKDATVATLKKRIQEASKGKIHPRQQTLKWGKGAKSTKLEEDDKPMDQYGMGPDPTLSLNIKSKDEKQSKRKKKGDDDAKEKKPAEKKEKKEPKSTADGAKSARKPRMEEAELIALIDGVENHGANSWKAIKEGNPHMLETRTPQELKDKWRNLVKVCGVEGNDVGNGRICRLRTTLPKSKWALIAKLSDDPPPKKASRA</sequence>
<name>A0A7R9TQA3_9VIRI</name>
<evidence type="ECO:0000313" key="4">
    <source>
        <dbReference type="EMBL" id="CAD8242226.1"/>
    </source>
</evidence>
<dbReference type="SUPFAM" id="SSF54236">
    <property type="entry name" value="Ubiquitin-like"/>
    <property type="match status" value="1"/>
</dbReference>
<dbReference type="AlphaFoldDB" id="A0A7R9TQA3"/>
<feature type="compositionally biased region" description="Basic and acidic residues" evidence="1">
    <location>
        <begin position="369"/>
        <end position="402"/>
    </location>
</feature>
<feature type="region of interest" description="Disordered" evidence="1">
    <location>
        <begin position="249"/>
        <end position="282"/>
    </location>
</feature>
<dbReference type="PROSITE" id="PS50090">
    <property type="entry name" value="MYB_LIKE"/>
    <property type="match status" value="1"/>
</dbReference>
<evidence type="ECO:0000259" key="2">
    <source>
        <dbReference type="PROSITE" id="PS50053"/>
    </source>
</evidence>
<reference evidence="4" key="1">
    <citation type="submission" date="2021-01" db="EMBL/GenBank/DDBJ databases">
        <authorList>
            <person name="Corre E."/>
            <person name="Pelletier E."/>
            <person name="Niang G."/>
            <person name="Scheremetjew M."/>
            <person name="Finn R."/>
            <person name="Kale V."/>
            <person name="Holt S."/>
            <person name="Cochrane G."/>
            <person name="Meng A."/>
            <person name="Brown T."/>
            <person name="Cohen L."/>
        </authorList>
    </citation>
    <scope>NUCLEOTIDE SEQUENCE</scope>
    <source>
        <strain evidence="4">CCMP1413</strain>
    </source>
</reference>
<dbReference type="PROSITE" id="PS50053">
    <property type="entry name" value="UBIQUITIN_2"/>
    <property type="match status" value="1"/>
</dbReference>
<dbReference type="InterPro" id="IPR001005">
    <property type="entry name" value="SANT/Myb"/>
</dbReference>
<dbReference type="SUPFAM" id="SSF46689">
    <property type="entry name" value="Homeodomain-like"/>
    <property type="match status" value="1"/>
</dbReference>
<dbReference type="Pfam" id="PF00240">
    <property type="entry name" value="ubiquitin"/>
    <property type="match status" value="1"/>
</dbReference>
<dbReference type="SMART" id="SM00717">
    <property type="entry name" value="SANT"/>
    <property type="match status" value="1"/>
</dbReference>
<accession>A0A7R9TQA3</accession>
<evidence type="ECO:0000259" key="3">
    <source>
        <dbReference type="PROSITE" id="PS50090"/>
    </source>
</evidence>
<organism evidence="4">
    <name type="scientific">Prasinoderma coloniale</name>
    <dbReference type="NCBI Taxonomy" id="156133"/>
    <lineage>
        <taxon>Eukaryota</taxon>
        <taxon>Viridiplantae</taxon>
        <taxon>Prasinodermophyta</taxon>
        <taxon>Prasinodermophyceae</taxon>
        <taxon>Prasinodermales</taxon>
        <taxon>Prasinodermaceae</taxon>
        <taxon>Prasinoderma</taxon>
    </lineage>
</organism>
<proteinExistence type="predicted"/>
<dbReference type="Gene3D" id="1.10.246.220">
    <property type="match status" value="1"/>
</dbReference>
<feature type="compositionally biased region" description="Basic residues" evidence="1">
    <location>
        <begin position="28"/>
        <end position="40"/>
    </location>
</feature>
<dbReference type="SMART" id="SM00213">
    <property type="entry name" value="UBQ"/>
    <property type="match status" value="1"/>
</dbReference>
<gene>
    <name evidence="4" type="ORF">PCOL08062_LOCUS7510</name>
</gene>
<feature type="compositionally biased region" description="Basic and acidic residues" evidence="1">
    <location>
        <begin position="52"/>
        <end position="61"/>
    </location>
</feature>
<feature type="compositionally biased region" description="Basic and acidic residues" evidence="1">
    <location>
        <begin position="262"/>
        <end position="275"/>
    </location>
</feature>
<protein>
    <recommendedName>
        <fullName evidence="5">Myb-like domain-containing protein</fullName>
    </recommendedName>
</protein>
<dbReference type="CDD" id="cd17039">
    <property type="entry name" value="Ubl_ubiquitin_like"/>
    <property type="match status" value="1"/>
</dbReference>
<feature type="region of interest" description="Disordered" evidence="1">
    <location>
        <begin position="321"/>
        <end position="415"/>
    </location>
</feature>
<dbReference type="Gene3D" id="3.10.20.90">
    <property type="entry name" value="Phosphatidylinositol 3-kinase Catalytic Subunit, Chain A, domain 1"/>
    <property type="match status" value="1"/>
</dbReference>
<feature type="domain" description="Ubiquitin-like" evidence="2">
    <location>
        <begin position="286"/>
        <end position="373"/>
    </location>
</feature>
<evidence type="ECO:0000256" key="1">
    <source>
        <dbReference type="SAM" id="MobiDB-lite"/>
    </source>
</evidence>
<evidence type="ECO:0008006" key="5">
    <source>
        <dbReference type="Google" id="ProtNLM"/>
    </source>
</evidence>
<feature type="compositionally biased region" description="Basic and acidic residues" evidence="1">
    <location>
        <begin position="128"/>
        <end position="163"/>
    </location>
</feature>
<dbReference type="Pfam" id="PF00249">
    <property type="entry name" value="Myb_DNA-binding"/>
    <property type="match status" value="1"/>
</dbReference>
<feature type="region of interest" description="Disordered" evidence="1">
    <location>
        <begin position="112"/>
        <end position="201"/>
    </location>
</feature>
<dbReference type="InterPro" id="IPR009057">
    <property type="entry name" value="Homeodomain-like_sf"/>
</dbReference>
<dbReference type="CDD" id="cd11660">
    <property type="entry name" value="SANT_TRF"/>
    <property type="match status" value="1"/>
</dbReference>
<dbReference type="InterPro" id="IPR000626">
    <property type="entry name" value="Ubiquitin-like_dom"/>
</dbReference>